<organism evidence="1 2">
    <name type="scientific">Brachionus plicatilis</name>
    <name type="common">Marine rotifer</name>
    <name type="synonym">Brachionus muelleri</name>
    <dbReference type="NCBI Taxonomy" id="10195"/>
    <lineage>
        <taxon>Eukaryota</taxon>
        <taxon>Metazoa</taxon>
        <taxon>Spiralia</taxon>
        <taxon>Gnathifera</taxon>
        <taxon>Rotifera</taxon>
        <taxon>Eurotatoria</taxon>
        <taxon>Monogononta</taxon>
        <taxon>Pseudotrocha</taxon>
        <taxon>Ploima</taxon>
        <taxon>Brachionidae</taxon>
        <taxon>Brachionus</taxon>
    </lineage>
</organism>
<evidence type="ECO:0000313" key="1">
    <source>
        <dbReference type="EMBL" id="RNA36469.1"/>
    </source>
</evidence>
<gene>
    <name evidence="1" type="ORF">BpHYR1_045064</name>
</gene>
<dbReference type="AlphaFoldDB" id="A0A3M7SL60"/>
<proteinExistence type="predicted"/>
<evidence type="ECO:0000313" key="2">
    <source>
        <dbReference type="Proteomes" id="UP000276133"/>
    </source>
</evidence>
<dbReference type="Proteomes" id="UP000276133">
    <property type="component" value="Unassembled WGS sequence"/>
</dbReference>
<sequence length="78" mass="9328">MQMKRRKKNLKIKKSKKTLIQENSDGDDMFFKFEANNFNEINNFLEKLKLKKNDSKNLKYNLRNSENLIEPASKTTDE</sequence>
<comment type="caution">
    <text evidence="1">The sequence shown here is derived from an EMBL/GenBank/DDBJ whole genome shotgun (WGS) entry which is preliminary data.</text>
</comment>
<accession>A0A3M7SL60</accession>
<name>A0A3M7SL60_BRAPC</name>
<reference evidence="1 2" key="1">
    <citation type="journal article" date="2018" name="Sci. Rep.">
        <title>Genomic signatures of local adaptation to the degree of environmental predictability in rotifers.</title>
        <authorList>
            <person name="Franch-Gras L."/>
            <person name="Hahn C."/>
            <person name="Garcia-Roger E.M."/>
            <person name="Carmona M.J."/>
            <person name="Serra M."/>
            <person name="Gomez A."/>
        </authorList>
    </citation>
    <scope>NUCLEOTIDE SEQUENCE [LARGE SCALE GENOMIC DNA]</scope>
    <source>
        <strain evidence="1">HYR1</strain>
    </source>
</reference>
<protein>
    <submittedName>
        <fullName evidence="1">Uncharacterized protein</fullName>
    </submittedName>
</protein>
<dbReference type="EMBL" id="REGN01001180">
    <property type="protein sequence ID" value="RNA36469.1"/>
    <property type="molecule type" value="Genomic_DNA"/>
</dbReference>
<keyword evidence="2" id="KW-1185">Reference proteome</keyword>